<reference evidence="2" key="1">
    <citation type="journal article" date="2019" name="bioRxiv">
        <title>The Genome of the Zebra Mussel, Dreissena polymorpha: A Resource for Invasive Species Research.</title>
        <authorList>
            <person name="McCartney M.A."/>
            <person name="Auch B."/>
            <person name="Kono T."/>
            <person name="Mallez S."/>
            <person name="Zhang Y."/>
            <person name="Obille A."/>
            <person name="Becker A."/>
            <person name="Abrahante J.E."/>
            <person name="Garbe J."/>
            <person name="Badalamenti J.P."/>
            <person name="Herman A."/>
            <person name="Mangelson H."/>
            <person name="Liachko I."/>
            <person name="Sullivan S."/>
            <person name="Sone E.D."/>
            <person name="Koren S."/>
            <person name="Silverstein K.A.T."/>
            <person name="Beckman K.B."/>
            <person name="Gohl D.M."/>
        </authorList>
    </citation>
    <scope>NUCLEOTIDE SEQUENCE</scope>
    <source>
        <strain evidence="2">Duluth1</strain>
        <tissue evidence="2">Whole animal</tissue>
    </source>
</reference>
<feature type="region of interest" description="Disordered" evidence="1">
    <location>
        <begin position="306"/>
        <end position="403"/>
    </location>
</feature>
<dbReference type="EMBL" id="JAIWYP010000004">
    <property type="protein sequence ID" value="KAH3843139.1"/>
    <property type="molecule type" value="Genomic_DNA"/>
</dbReference>
<feature type="compositionally biased region" description="Polar residues" evidence="1">
    <location>
        <begin position="567"/>
        <end position="576"/>
    </location>
</feature>
<evidence type="ECO:0000313" key="3">
    <source>
        <dbReference type="Proteomes" id="UP000828390"/>
    </source>
</evidence>
<dbReference type="Proteomes" id="UP000828390">
    <property type="component" value="Unassembled WGS sequence"/>
</dbReference>
<protein>
    <submittedName>
        <fullName evidence="2">Uncharacterized protein</fullName>
    </submittedName>
</protein>
<organism evidence="2 3">
    <name type="scientific">Dreissena polymorpha</name>
    <name type="common">Zebra mussel</name>
    <name type="synonym">Mytilus polymorpha</name>
    <dbReference type="NCBI Taxonomy" id="45954"/>
    <lineage>
        <taxon>Eukaryota</taxon>
        <taxon>Metazoa</taxon>
        <taxon>Spiralia</taxon>
        <taxon>Lophotrochozoa</taxon>
        <taxon>Mollusca</taxon>
        <taxon>Bivalvia</taxon>
        <taxon>Autobranchia</taxon>
        <taxon>Heteroconchia</taxon>
        <taxon>Euheterodonta</taxon>
        <taxon>Imparidentia</taxon>
        <taxon>Neoheterodontei</taxon>
        <taxon>Myida</taxon>
        <taxon>Dreissenoidea</taxon>
        <taxon>Dreissenidae</taxon>
        <taxon>Dreissena</taxon>
    </lineage>
</organism>
<feature type="compositionally biased region" description="Basic and acidic residues" evidence="1">
    <location>
        <begin position="313"/>
        <end position="323"/>
    </location>
</feature>
<evidence type="ECO:0000313" key="2">
    <source>
        <dbReference type="EMBL" id="KAH3843139.1"/>
    </source>
</evidence>
<reference evidence="2" key="2">
    <citation type="submission" date="2020-11" db="EMBL/GenBank/DDBJ databases">
        <authorList>
            <person name="McCartney M.A."/>
            <person name="Auch B."/>
            <person name="Kono T."/>
            <person name="Mallez S."/>
            <person name="Becker A."/>
            <person name="Gohl D.M."/>
            <person name="Silverstein K.A.T."/>
            <person name="Koren S."/>
            <person name="Bechman K.B."/>
            <person name="Herman A."/>
            <person name="Abrahante J.E."/>
            <person name="Garbe J."/>
        </authorList>
    </citation>
    <scope>NUCLEOTIDE SEQUENCE</scope>
    <source>
        <strain evidence="2">Duluth1</strain>
        <tissue evidence="2">Whole animal</tissue>
    </source>
</reference>
<feature type="compositionally biased region" description="Basic and acidic residues" evidence="1">
    <location>
        <begin position="540"/>
        <end position="557"/>
    </location>
</feature>
<dbReference type="AlphaFoldDB" id="A0A9D4KPB7"/>
<feature type="region of interest" description="Disordered" evidence="1">
    <location>
        <begin position="540"/>
        <end position="595"/>
    </location>
</feature>
<comment type="caution">
    <text evidence="2">The sequence shown here is derived from an EMBL/GenBank/DDBJ whole genome shotgun (WGS) entry which is preliminary data.</text>
</comment>
<sequence>MSCDRSCDGNSDQNDGEERLMDDTDFRSVIEYMKLVKIYREHPKDKCVQMILREYASDETRLDQLRCEYFEHLKQVNDDFPFDYDIELKRRVFTRSGEPVATRLAKDIFNIIAVTEGGDFSLLREMLSTGKTRRRQQSVVKDIVTPEKCQCATELSILKDTIASIQASVLLLKQSVHASEMMRTQQINQIKSTHLGIKSDIVECTRTVHNVTSSAVQGTGNISRQAMSRVTELEDRIRFVEVYLENKTNTTPQRLGYCGPYPLRYDAPYMAKRISNVDVSPTMNSKAAMTSYSLSPSSVCGGTPLQTCAATPLERRPDVDRRSTPLSTGAEPPLQMHADADGHHPPPQRRTSPPLERCPDNRGHFGPPQTRAAPSLEKRPDIDGRFPPLLTSAAPPVERRPDGQSKAFEIPAMSEEHSPPIPSLTPSYIPTRISSRQCKSVDGDAWCNEEFHLVQSRRVERFCLLGLSSRLNTRLLREEVESHGLSVKSVRVFPLRRNRRQVLVKLTLVANGDTGIVLSGEFWPEYVTCFPWKPRESRIQHNRDRVGEPAGRSDDKRSTKRGAWTTGYPNQQQRSSVPPRFKKVMQQQTDKERDDWTRRELYYHNRYEGLASEID</sequence>
<keyword evidence="3" id="KW-1185">Reference proteome</keyword>
<proteinExistence type="predicted"/>
<accession>A0A9D4KPB7</accession>
<gene>
    <name evidence="2" type="ORF">DPMN_116646</name>
</gene>
<evidence type="ECO:0000256" key="1">
    <source>
        <dbReference type="SAM" id="MobiDB-lite"/>
    </source>
</evidence>
<name>A0A9D4KPB7_DREPO</name>